<dbReference type="EMBL" id="JBHTIO010000009">
    <property type="protein sequence ID" value="MFD0896579.1"/>
    <property type="molecule type" value="Genomic_DNA"/>
</dbReference>
<feature type="transmembrane region" description="Helical" evidence="1">
    <location>
        <begin position="7"/>
        <end position="34"/>
    </location>
</feature>
<dbReference type="RefSeq" id="WP_137638856.1">
    <property type="nucleotide sequence ID" value="NZ_BJDN01000047.1"/>
</dbReference>
<feature type="domain" description="Phosphatidic acid phosphatase type 2/haloperoxidase" evidence="2">
    <location>
        <begin position="87"/>
        <end position="199"/>
    </location>
</feature>
<name>A0ABW3EBR4_9LACO</name>
<feature type="transmembrane region" description="Helical" evidence="1">
    <location>
        <begin position="125"/>
        <end position="146"/>
    </location>
</feature>
<keyword evidence="4" id="KW-1185">Reference proteome</keyword>
<accession>A0ABW3EBR4</accession>
<comment type="caution">
    <text evidence="3">The sequence shown here is derived from an EMBL/GenBank/DDBJ whole genome shotgun (WGS) entry which is preliminary data.</text>
</comment>
<gene>
    <name evidence="3" type="ORF">ACFQZ7_02325</name>
</gene>
<dbReference type="Gene3D" id="1.20.144.10">
    <property type="entry name" value="Phosphatidic acid phosphatase type 2/haloperoxidase"/>
    <property type="match status" value="2"/>
</dbReference>
<feature type="transmembrane region" description="Helical" evidence="1">
    <location>
        <begin position="86"/>
        <end position="105"/>
    </location>
</feature>
<feature type="transmembrane region" description="Helical" evidence="1">
    <location>
        <begin position="158"/>
        <end position="178"/>
    </location>
</feature>
<dbReference type="Pfam" id="PF01569">
    <property type="entry name" value="PAP2"/>
    <property type="match status" value="1"/>
</dbReference>
<evidence type="ECO:0000259" key="2">
    <source>
        <dbReference type="SMART" id="SM00014"/>
    </source>
</evidence>
<keyword evidence="1" id="KW-1133">Transmembrane helix</keyword>
<reference evidence="4" key="1">
    <citation type="journal article" date="2019" name="Int. J. Syst. Evol. Microbiol.">
        <title>The Global Catalogue of Microorganisms (GCM) 10K type strain sequencing project: providing services to taxonomists for standard genome sequencing and annotation.</title>
        <authorList>
            <consortium name="The Broad Institute Genomics Platform"/>
            <consortium name="The Broad Institute Genome Sequencing Center for Infectious Disease"/>
            <person name="Wu L."/>
            <person name="Ma J."/>
        </authorList>
    </citation>
    <scope>NUCLEOTIDE SEQUENCE [LARGE SCALE GENOMIC DNA]</scope>
    <source>
        <strain evidence="4">CCM 8925</strain>
    </source>
</reference>
<sequence length="221" mass="24568">MRKDSGWLITGLVAMILFCGLGVSVLTQATWLQTLDNGGLNAVHPLIDSSRTQVMALIAQLASPPMDIVWSVIIAVVVWRGFHEQLTAIWLLVVLFSGDAVAFVFKEIVRRPRPALKVIPDSGFSFPSGHVFGAAIVALAISFILIPRIKEQEIQFVVGLLTVIWLSLVVFSRIYLRAHYPSDTAGSLLLALAWWACMELGWHKYQSHIHLPQFRSQRKVG</sequence>
<evidence type="ECO:0000256" key="1">
    <source>
        <dbReference type="SAM" id="Phobius"/>
    </source>
</evidence>
<evidence type="ECO:0000313" key="4">
    <source>
        <dbReference type="Proteomes" id="UP001597104"/>
    </source>
</evidence>
<dbReference type="InterPro" id="IPR036938">
    <property type="entry name" value="PAP2/HPO_sf"/>
</dbReference>
<dbReference type="SUPFAM" id="SSF48317">
    <property type="entry name" value="Acid phosphatase/Vanadium-dependent haloperoxidase"/>
    <property type="match status" value="1"/>
</dbReference>
<proteinExistence type="predicted"/>
<feature type="transmembrane region" description="Helical" evidence="1">
    <location>
        <begin position="54"/>
        <end position="79"/>
    </location>
</feature>
<dbReference type="PANTHER" id="PTHR14969">
    <property type="entry name" value="SPHINGOSINE-1-PHOSPHATE PHOSPHOHYDROLASE"/>
    <property type="match status" value="1"/>
</dbReference>
<dbReference type="CDD" id="cd03392">
    <property type="entry name" value="PAP2_like_2"/>
    <property type="match status" value="1"/>
</dbReference>
<dbReference type="Proteomes" id="UP001597104">
    <property type="component" value="Unassembled WGS sequence"/>
</dbReference>
<dbReference type="PANTHER" id="PTHR14969:SF13">
    <property type="entry name" value="AT30094P"/>
    <property type="match status" value="1"/>
</dbReference>
<keyword evidence="1" id="KW-0472">Membrane</keyword>
<dbReference type="SMART" id="SM00014">
    <property type="entry name" value="acidPPc"/>
    <property type="match status" value="1"/>
</dbReference>
<keyword evidence="1" id="KW-0812">Transmembrane</keyword>
<protein>
    <submittedName>
        <fullName evidence="3">Phosphatase PAP2 family protein</fullName>
    </submittedName>
</protein>
<evidence type="ECO:0000313" key="3">
    <source>
        <dbReference type="EMBL" id="MFD0896579.1"/>
    </source>
</evidence>
<organism evidence="3 4">
    <name type="scientific">Loigolactobacillus binensis</name>
    <dbReference type="NCBI Taxonomy" id="2559922"/>
    <lineage>
        <taxon>Bacteria</taxon>
        <taxon>Bacillati</taxon>
        <taxon>Bacillota</taxon>
        <taxon>Bacilli</taxon>
        <taxon>Lactobacillales</taxon>
        <taxon>Lactobacillaceae</taxon>
        <taxon>Loigolactobacillus</taxon>
    </lineage>
</organism>
<dbReference type="InterPro" id="IPR000326">
    <property type="entry name" value="PAP2/HPO"/>
</dbReference>